<accession>A0A486XPY3</accession>
<feature type="transmembrane region" description="Helical" evidence="7">
    <location>
        <begin position="12"/>
        <end position="34"/>
    </location>
</feature>
<feature type="transmembrane region" description="Helical" evidence="7">
    <location>
        <begin position="54"/>
        <end position="74"/>
    </location>
</feature>
<keyword evidence="3" id="KW-1003">Cell membrane</keyword>
<evidence type="ECO:0000256" key="3">
    <source>
        <dbReference type="ARBA" id="ARBA00022475"/>
    </source>
</evidence>
<dbReference type="EMBL" id="CAAJGR010000086">
    <property type="protein sequence ID" value="VHO03730.1"/>
    <property type="molecule type" value="Genomic_DNA"/>
</dbReference>
<comment type="similarity">
    <text evidence="2">Belongs to the UPF0719 family.</text>
</comment>
<evidence type="ECO:0000256" key="7">
    <source>
        <dbReference type="SAM" id="Phobius"/>
    </source>
</evidence>
<proteinExistence type="inferred from homology"/>
<name>A0A486XPY3_9GAMM</name>
<dbReference type="AlphaFoldDB" id="A0A486XPY3"/>
<dbReference type="GO" id="GO:0005886">
    <property type="term" value="C:plasma membrane"/>
    <property type="evidence" value="ECO:0007669"/>
    <property type="project" value="UniProtKB-SubCell"/>
</dbReference>
<keyword evidence="6 7" id="KW-0472">Membrane</keyword>
<dbReference type="InterPro" id="IPR007140">
    <property type="entry name" value="DUF350"/>
</dbReference>
<keyword evidence="5 7" id="KW-1133">Transmembrane helix</keyword>
<organism evidence="8">
    <name type="scientific">Rheinheimera sp. BAL341</name>
    <dbReference type="NCBI Taxonomy" id="1708203"/>
    <lineage>
        <taxon>Bacteria</taxon>
        <taxon>Pseudomonadati</taxon>
        <taxon>Pseudomonadota</taxon>
        <taxon>Gammaproteobacteria</taxon>
        <taxon>Chromatiales</taxon>
        <taxon>Chromatiaceae</taxon>
        <taxon>Rheinheimera</taxon>
    </lineage>
</organism>
<keyword evidence="4 7" id="KW-0812">Transmembrane</keyword>
<dbReference type="Pfam" id="PF03994">
    <property type="entry name" value="DUF350"/>
    <property type="match status" value="1"/>
</dbReference>
<protein>
    <recommendedName>
        <fullName evidence="9">DUF350 domain-containing protein</fullName>
    </recommendedName>
</protein>
<evidence type="ECO:0000256" key="1">
    <source>
        <dbReference type="ARBA" id="ARBA00004651"/>
    </source>
</evidence>
<reference evidence="8" key="1">
    <citation type="submission" date="2019-04" db="EMBL/GenBank/DDBJ databases">
        <authorList>
            <person name="Brambilla D."/>
        </authorList>
    </citation>
    <scope>NUCLEOTIDE SEQUENCE</scope>
    <source>
        <strain evidence="8">BAL1</strain>
    </source>
</reference>
<evidence type="ECO:0000256" key="2">
    <source>
        <dbReference type="ARBA" id="ARBA00005779"/>
    </source>
</evidence>
<evidence type="ECO:0000256" key="5">
    <source>
        <dbReference type="ARBA" id="ARBA00022989"/>
    </source>
</evidence>
<gene>
    <name evidence="8" type="ORF">BAL341_1564</name>
</gene>
<comment type="subcellular location">
    <subcellularLocation>
        <location evidence="1">Cell membrane</location>
        <topology evidence="1">Multi-pass membrane protein</topology>
    </subcellularLocation>
</comment>
<evidence type="ECO:0008006" key="9">
    <source>
        <dbReference type="Google" id="ProtNLM"/>
    </source>
</evidence>
<evidence type="ECO:0000256" key="6">
    <source>
        <dbReference type="ARBA" id="ARBA00023136"/>
    </source>
</evidence>
<evidence type="ECO:0000313" key="8">
    <source>
        <dbReference type="EMBL" id="VHO03730.1"/>
    </source>
</evidence>
<evidence type="ECO:0000256" key="4">
    <source>
        <dbReference type="ARBA" id="ARBA00022692"/>
    </source>
</evidence>
<sequence length="76" mass="8262">MDISFISASFINLLLSVSFTVVALFVSVFALLVIDKVLLKRIDIQAELAKNNLAVAIFASAIMLFVALIICFGLKN</sequence>